<dbReference type="EMBL" id="WHLY01000002">
    <property type="protein sequence ID" value="MPR36449.1"/>
    <property type="molecule type" value="Genomic_DNA"/>
</dbReference>
<keyword evidence="3" id="KW-1185">Reference proteome</keyword>
<gene>
    <name evidence="2" type="ORF">GBK04_24700</name>
</gene>
<sequence length="339" mass="38079">MLNRINRINALTKLGTYLLDPTNSIENEEVARLARSKNGWFTPTNCLISLESIARNYLDPQLLRDFASQYEEPQSPKKIGVVMAGNIPAVGFHDALCVLISGHHLLAKLSKDDTVLMMYLLTTLQRLEPAIAESITFVDRINAAAAFIATGSDNTARYFEYYFASKPHIIRKNRTSVAVLTGKETKQELTGLVDDILLYFGLGCRNVSKLYVPNGYDFAKLYECAEAKQLEFTHHHKYFNNYEYNKAVLLVNGTIHQDNGFLMVTPNEALVSPLSVVYYEEYESMESVLEKLEQLSDKIQCMVADKEIHPHAVSFGTAQSPGLNDFADGVDTMAFLQEL</sequence>
<dbReference type="GO" id="GO:0008218">
    <property type="term" value="P:bioluminescence"/>
    <property type="evidence" value="ECO:0007669"/>
    <property type="project" value="InterPro"/>
</dbReference>
<dbReference type="Proteomes" id="UP000479293">
    <property type="component" value="Unassembled WGS sequence"/>
</dbReference>
<organism evidence="2 3">
    <name type="scientific">Salmonirosea aquatica</name>
    <dbReference type="NCBI Taxonomy" id="2654236"/>
    <lineage>
        <taxon>Bacteria</taxon>
        <taxon>Pseudomonadati</taxon>
        <taxon>Bacteroidota</taxon>
        <taxon>Cytophagia</taxon>
        <taxon>Cytophagales</taxon>
        <taxon>Spirosomataceae</taxon>
        <taxon>Salmonirosea</taxon>
    </lineage>
</organism>
<dbReference type="InterPro" id="IPR008670">
    <property type="entry name" value="CoA_reduct_LuxC"/>
</dbReference>
<comment type="caution">
    <text evidence="2">The sequence shown here is derived from an EMBL/GenBank/DDBJ whole genome shotgun (WGS) entry which is preliminary data.</text>
</comment>
<evidence type="ECO:0000313" key="2">
    <source>
        <dbReference type="EMBL" id="MPR36449.1"/>
    </source>
</evidence>
<dbReference type="Pfam" id="PF05893">
    <property type="entry name" value="LuxC"/>
    <property type="match status" value="1"/>
</dbReference>
<reference evidence="2 3" key="1">
    <citation type="submission" date="2019-10" db="EMBL/GenBank/DDBJ databases">
        <title>Draft Genome Sequence of Cytophagaceae sp. SJW1-29.</title>
        <authorList>
            <person name="Choi A."/>
        </authorList>
    </citation>
    <scope>NUCLEOTIDE SEQUENCE [LARGE SCALE GENOMIC DNA]</scope>
    <source>
        <strain evidence="2 3">SJW1-29</strain>
    </source>
</reference>
<proteinExistence type="predicted"/>
<dbReference type="AlphaFoldDB" id="A0A7C9FRP9"/>
<protein>
    <submittedName>
        <fullName evidence="2">Acyl-CoA reductase</fullName>
    </submittedName>
</protein>
<evidence type="ECO:0000256" key="1">
    <source>
        <dbReference type="ARBA" id="ARBA00022857"/>
    </source>
</evidence>
<name>A0A7C9FRP9_9BACT</name>
<keyword evidence="1" id="KW-0521">NADP</keyword>
<evidence type="ECO:0000313" key="3">
    <source>
        <dbReference type="Proteomes" id="UP000479293"/>
    </source>
</evidence>
<dbReference type="GO" id="GO:0003995">
    <property type="term" value="F:acyl-CoA dehydrogenase activity"/>
    <property type="evidence" value="ECO:0007669"/>
    <property type="project" value="InterPro"/>
</dbReference>
<dbReference type="RefSeq" id="WP_152764356.1">
    <property type="nucleotide sequence ID" value="NZ_WHLY01000002.1"/>
</dbReference>
<accession>A0A7C9FRP9</accession>